<sequence length="81" mass="8737">MVGQGTTDNLKTSLRISTTVDKIVEEDDPRRAAHASRILLTECDGCLKEVRATVDIAYRVGEKHAYPPISQSKAASPPAVS</sequence>
<comment type="caution">
    <text evidence="1">The sequence shown here is derived from an EMBL/GenBank/DDBJ whole genome shotgun (WGS) entry which is preliminary data.</text>
</comment>
<protein>
    <submittedName>
        <fullName evidence="1">Uncharacterized protein</fullName>
    </submittedName>
</protein>
<keyword evidence="2" id="KW-1185">Reference proteome</keyword>
<name>A0ABY0P8E7_9HYPH</name>
<dbReference type="Proteomes" id="UP000199468">
    <property type="component" value="Unassembled WGS sequence"/>
</dbReference>
<accession>A0ABY0P8E7</accession>
<dbReference type="EMBL" id="FNBZ01000011">
    <property type="protein sequence ID" value="SDH67316.1"/>
    <property type="molecule type" value="Genomic_DNA"/>
</dbReference>
<evidence type="ECO:0000313" key="1">
    <source>
        <dbReference type="EMBL" id="SDH67316.1"/>
    </source>
</evidence>
<proteinExistence type="predicted"/>
<organism evidence="1 2">
    <name type="scientific">Bosea robiniae</name>
    <dbReference type="NCBI Taxonomy" id="1036780"/>
    <lineage>
        <taxon>Bacteria</taxon>
        <taxon>Pseudomonadati</taxon>
        <taxon>Pseudomonadota</taxon>
        <taxon>Alphaproteobacteria</taxon>
        <taxon>Hyphomicrobiales</taxon>
        <taxon>Boseaceae</taxon>
        <taxon>Bosea</taxon>
    </lineage>
</organism>
<reference evidence="1 2" key="1">
    <citation type="submission" date="2016-10" db="EMBL/GenBank/DDBJ databases">
        <authorList>
            <person name="Varghese N."/>
            <person name="Submissions S."/>
        </authorList>
    </citation>
    <scope>NUCLEOTIDE SEQUENCE [LARGE SCALE GENOMIC DNA]</scope>
    <source>
        <strain evidence="1 2">DSM 26672</strain>
    </source>
</reference>
<gene>
    <name evidence="1" type="ORF">SAMN05421844_11140</name>
</gene>
<evidence type="ECO:0000313" key="2">
    <source>
        <dbReference type="Proteomes" id="UP000199468"/>
    </source>
</evidence>